<evidence type="ECO:0000256" key="1">
    <source>
        <dbReference type="SAM" id="Coils"/>
    </source>
</evidence>
<gene>
    <name evidence="4" type="ORF">AXG93_154s1310</name>
    <name evidence="3" type="ORF">Mp_1g12620</name>
</gene>
<feature type="coiled-coil region" evidence="1">
    <location>
        <begin position="203"/>
        <end position="230"/>
    </location>
</feature>
<evidence type="ECO:0000256" key="2">
    <source>
        <dbReference type="SAM" id="MobiDB-lite"/>
    </source>
</evidence>
<feature type="compositionally biased region" description="Low complexity" evidence="2">
    <location>
        <begin position="653"/>
        <end position="674"/>
    </location>
</feature>
<dbReference type="EMBL" id="LVLJ01003591">
    <property type="protein sequence ID" value="OAE20657.1"/>
    <property type="molecule type" value="Genomic_DNA"/>
</dbReference>
<dbReference type="AlphaFoldDB" id="A0A176VJB1"/>
<keyword evidence="5" id="KW-1185">Reference proteome</keyword>
<accession>A0A176VJB1</accession>
<evidence type="ECO:0000313" key="6">
    <source>
        <dbReference type="Proteomes" id="UP001162541"/>
    </source>
</evidence>
<evidence type="ECO:0000313" key="4">
    <source>
        <dbReference type="EMBL" id="OAE20657.1"/>
    </source>
</evidence>
<reference evidence="3" key="2">
    <citation type="journal article" date="2019" name="Curr. Biol.">
        <title>Chromatin organization in early land plants reveals an ancestral association between H3K27me3, transposons, and constitutive heterochromatin.</title>
        <authorList>
            <person name="Montgomery S.A."/>
            <person name="Tanizawa Y."/>
            <person name="Galik B."/>
            <person name="Wang N."/>
            <person name="Ito T."/>
            <person name="Mochizuki T."/>
            <person name="Akimcheva S."/>
            <person name="Bowman J."/>
            <person name="Cognat V."/>
            <person name="Drouard L."/>
            <person name="Ekker H."/>
            <person name="Houng S."/>
            <person name="Kohchi T."/>
            <person name="Lin S."/>
            <person name="Liu L.D."/>
            <person name="Nakamura Y."/>
            <person name="Valeeva L.R."/>
            <person name="Shakirov E.V."/>
            <person name="Shippen D.E."/>
            <person name="Wei W."/>
            <person name="Yagura M."/>
            <person name="Yamaoka S."/>
            <person name="Yamato K.T."/>
            <person name="Liu C."/>
            <person name="Berger F."/>
        </authorList>
    </citation>
    <scope>NUCLEOTIDE SEQUENCE [LARGE SCALE GENOMIC DNA]</scope>
    <source>
        <strain evidence="3">Tak-1</strain>
    </source>
</reference>
<keyword evidence="1" id="KW-0175">Coiled coil</keyword>
<reference evidence="6" key="3">
    <citation type="journal article" date="2020" name="Curr. Biol.">
        <title>Chromatin organization in early land plants reveals an ancestral association between H3K27me3, transposons, and constitutive heterochromatin.</title>
        <authorList>
            <person name="Montgomery S.A."/>
            <person name="Tanizawa Y."/>
            <person name="Galik B."/>
            <person name="Wang N."/>
            <person name="Ito T."/>
            <person name="Mochizuki T."/>
            <person name="Akimcheva S."/>
            <person name="Bowman J.L."/>
            <person name="Cognat V."/>
            <person name="Marechal-Drouard L."/>
            <person name="Ekker H."/>
            <person name="Hong S.F."/>
            <person name="Kohchi T."/>
            <person name="Lin S.S."/>
            <person name="Liu L.D."/>
            <person name="Nakamura Y."/>
            <person name="Valeeva L.R."/>
            <person name="Shakirov E.V."/>
            <person name="Shippen D.E."/>
            <person name="Wei W.L."/>
            <person name="Yagura M."/>
            <person name="Yamaoka S."/>
            <person name="Yamato K.T."/>
            <person name="Liu C."/>
            <person name="Berger F."/>
        </authorList>
    </citation>
    <scope>NUCLEOTIDE SEQUENCE [LARGE SCALE GENOMIC DNA]</scope>
    <source>
        <strain evidence="6">Tak-1</strain>
    </source>
</reference>
<feature type="coiled-coil region" evidence="1">
    <location>
        <begin position="136"/>
        <end position="163"/>
    </location>
</feature>
<sequence length="813" mass="93186">MAGGSKLMEELRISASEKELLKEKLHVHFDRWGFDMNAQKESAFEMARDHGLRSAQHSYELAQSRLLHGVHMQQSLVQSYQLESARDEVEALTQEVLGLKFALQHEKAKNDFTHDKMKMLRSALQKKFAIRSKALIEKATKKFRQLERLLESRERRYVDAVNEANEKYREDTMQLNGRIQLLIDETESLKKEQQQWKSDMEELQIISLERRKLQAELEKLQTMLEERNTTLVIKEHDLQLLADHRDRLLTQLEKLDMQQSEQQVITGERDRLLAEKEEEMRKLASDMESLITQKEEWISKEKDLLQLRTERDQLRRKLQMRESDEFYKWAKERDKLVHKLALVQSQREDEVKGLIRERDFVWDQMKKIEENYNQRLDTISGQLILANQENTKLKQELQQVRVESNEKMVELTILKLEAKRAKDGLTQQESFGTAIKMTRQDAADVTLDMEASEEEERKIVSEGPKRNLQMLELTSQVAILQKQLDALNNQKQSDVLVVPSNGRPEVSNVEDMLTSDQDTFASQVEQATIVDVEDDIKTSKGVEELRRENENLRVLYGQLEALYKEQQKPEKVARNVSRRDPTSRNLKIELEAAAALSPSNDEPVPEPTVGEMKRRGCRSKAGVSKLKSAQQTIVKEEGKQSGQEQEFLEMEKGGTSIKKSSSSRLSKRNTSSSKPPRPTSSKRDESVGWHANGSVKKSARGKKPDEDVKITPVSGVDYYEQSLPKTSTRKRKGDSADLKEAQRVALREVSVNSGSKTPAKKSKPQSSRKPESESLDCHTASSAKGSRGLMADLFSSAFSIPRLNVGSSAKTRT</sequence>
<evidence type="ECO:0000313" key="5">
    <source>
        <dbReference type="Proteomes" id="UP000077202"/>
    </source>
</evidence>
<evidence type="ECO:0000313" key="3">
    <source>
        <dbReference type="EMBL" id="BBM98326.1"/>
    </source>
</evidence>
<dbReference type="Proteomes" id="UP000077202">
    <property type="component" value="Unassembled WGS sequence"/>
</dbReference>
<dbReference type="EMBL" id="AP019866">
    <property type="protein sequence ID" value="BBM98326.1"/>
    <property type="molecule type" value="Genomic_DNA"/>
</dbReference>
<proteinExistence type="predicted"/>
<feature type="region of interest" description="Disordered" evidence="2">
    <location>
        <begin position="593"/>
        <end position="786"/>
    </location>
</feature>
<feature type="coiled-coil region" evidence="1">
    <location>
        <begin position="273"/>
        <end position="324"/>
    </location>
</feature>
<dbReference type="Proteomes" id="UP001162541">
    <property type="component" value="Chromosome 1"/>
</dbReference>
<protein>
    <submittedName>
        <fullName evidence="4">Uncharacterized protein</fullName>
    </submittedName>
</protein>
<feature type="compositionally biased region" description="Basic and acidic residues" evidence="2">
    <location>
        <begin position="733"/>
        <end position="746"/>
    </location>
</feature>
<organism evidence="4 5">
    <name type="scientific">Marchantia polymorpha subsp. ruderalis</name>
    <dbReference type="NCBI Taxonomy" id="1480154"/>
    <lineage>
        <taxon>Eukaryota</taxon>
        <taxon>Viridiplantae</taxon>
        <taxon>Streptophyta</taxon>
        <taxon>Embryophyta</taxon>
        <taxon>Marchantiophyta</taxon>
        <taxon>Marchantiopsida</taxon>
        <taxon>Marchantiidae</taxon>
        <taxon>Marchantiales</taxon>
        <taxon>Marchantiaceae</taxon>
        <taxon>Marchantia</taxon>
    </lineage>
</organism>
<reference evidence="4 5" key="1">
    <citation type="submission" date="2016-03" db="EMBL/GenBank/DDBJ databases">
        <title>Mechanisms controlling the formation of the plant cell surface in tip-growing cells are functionally conserved among land plants.</title>
        <authorList>
            <person name="Honkanen S."/>
            <person name="Jones V.A."/>
            <person name="Morieri G."/>
            <person name="Champion C."/>
            <person name="Hetherington A.J."/>
            <person name="Kelly S."/>
            <person name="Saint-Marcoux D."/>
            <person name="Proust H."/>
            <person name="Prescott H."/>
            <person name="Dolan L."/>
        </authorList>
    </citation>
    <scope>NUCLEOTIDE SEQUENCE [LARGE SCALE GENOMIC DNA]</scope>
    <source>
        <strain evidence="5">cv. Tak-1 and cv. Tak-2</strain>
        <tissue evidence="4">Whole gametophyte</tissue>
    </source>
</reference>
<name>A0A176VJB1_MARPO</name>